<evidence type="ECO:0000313" key="1">
    <source>
        <dbReference type="EMBL" id="KAJ0086265.1"/>
    </source>
</evidence>
<protein>
    <submittedName>
        <fullName evidence="1">Uncharacterized protein</fullName>
    </submittedName>
</protein>
<organism evidence="1 2">
    <name type="scientific">Pistacia atlantica</name>
    <dbReference type="NCBI Taxonomy" id="434234"/>
    <lineage>
        <taxon>Eukaryota</taxon>
        <taxon>Viridiplantae</taxon>
        <taxon>Streptophyta</taxon>
        <taxon>Embryophyta</taxon>
        <taxon>Tracheophyta</taxon>
        <taxon>Spermatophyta</taxon>
        <taxon>Magnoliopsida</taxon>
        <taxon>eudicotyledons</taxon>
        <taxon>Gunneridae</taxon>
        <taxon>Pentapetalae</taxon>
        <taxon>rosids</taxon>
        <taxon>malvids</taxon>
        <taxon>Sapindales</taxon>
        <taxon>Anacardiaceae</taxon>
        <taxon>Pistacia</taxon>
    </lineage>
</organism>
<keyword evidence="2" id="KW-1185">Reference proteome</keyword>
<evidence type="ECO:0000313" key="2">
    <source>
        <dbReference type="Proteomes" id="UP001164250"/>
    </source>
</evidence>
<comment type="caution">
    <text evidence="1">The sequence shown here is derived from an EMBL/GenBank/DDBJ whole genome shotgun (WGS) entry which is preliminary data.</text>
</comment>
<dbReference type="Proteomes" id="UP001164250">
    <property type="component" value="Chromosome 10"/>
</dbReference>
<accession>A0ACC1AI24</accession>
<proteinExistence type="predicted"/>
<reference evidence="2" key="1">
    <citation type="journal article" date="2023" name="G3 (Bethesda)">
        <title>Genome assembly and association tests identify interacting loci associated with vigor, precocity, and sex in interspecific pistachio rootstocks.</title>
        <authorList>
            <person name="Palmer W."/>
            <person name="Jacygrad E."/>
            <person name="Sagayaradj S."/>
            <person name="Cavanaugh K."/>
            <person name="Han R."/>
            <person name="Bertier L."/>
            <person name="Beede B."/>
            <person name="Kafkas S."/>
            <person name="Golino D."/>
            <person name="Preece J."/>
            <person name="Michelmore R."/>
        </authorList>
    </citation>
    <scope>NUCLEOTIDE SEQUENCE [LARGE SCALE GENOMIC DNA]</scope>
</reference>
<sequence length="1403" mass="159372">MNTQRNVSVKPLGDGDARNLFGTIVGDLKDKCDIAAEIIEKCAGLPLAITTIANALKGKSDSVRRDALRQLENSNPRCVPEMDNTLYSTIELSYALLNSEEAKSLLLLCALSDAGSDIYFIYLLAYGMGLGLFQDVYTINDRKNRIKSLIDYLEASCLLLKGNHNETVKMHDITHVVVASIAKEKRMFNIQDADGFKEVLVKGIPRTLRLKFNRSLHLRYGVEILVKKAKDLYLDQLDGVKDILWELDGDGFPQLKRLSVKNSSEVLYIVNSMGCNPSNDAFPILESLLLINLSIMEKICCGLVDAKSFSKLRILKVEKCDRVRYLFSSSMASNISQIQEIEVTDCKELKEIFGQESAKRVDENERNCKIEFKQLHSLVLQCLPQFTSFGLKLEGLPKLTRFGTGNSIEFPTLNELHIGSCSNLKTFFHKSFGPDMLRKEPEEVSLEKHITDINPLFNEKVAFPSLEKMMLFHLDNLQLIWHSQLYGDSFSKLKKVRVEFCEKLRTTVPSNSTQGLLTFHNLETLIIENCWNMKSLFPVSIATGLLQLKELWISFCGLEEIVAKEEVDGTPTFLFPQLTFLKLQNLAELRHFYLGLHTIEWPMLKCLVVYDCGKTKLYALDGESQPAMFSFEKVTPNLETLGLNGDYVTSSLRHIFTPSIILGLAQLKEIRVINCALIEEIISKEEEKEAYIEKIMITQLNFIILDSLPNLRSFYSGMNTLECPALKAIIVAKCPQIETFVFADIKHQSDHIVPLFSEKVAFPSLEKMMLLHLDNLQLIWHNQLHKDSFSNLKEVGFSNLERLKLSEFPTLKERFWSAEVPASLFYSLKLLVLDMCLDTLTAIPFNVLCNLKNLEKLEIRSCDSLKEVFDMEGQLNVDGHKLKKSHQEVLDLNNLKSFEVHNCCSLRHIFTPSIILGLAQLKEIAVINCDLIEEIISKEEEKEADIEKIMITQLNSIVLESLPNLTSFYSGMNTLECPALKAIAVAKCPQIETFVFADIKHQSDHIVPLLSEKVVFPSLEKMFLSHLDNLHLIWHNQLLADSYGKLKEVTIEFCEKLMTIVPANNSQGLLTFHNLETLTVKRCWNMKSLFPVSIATSLLQLKELKVISCGLEEIVAKEEVDGTPTFLFPQLTLLKLENLAKLRHFYLGLHTIEWPMLKRLFMYDCGKTKVYASNGESQPALFSFEKVGFREFGHLKLGEFPTLKENIWNGKVPIDLFYNLKSLVLDGLSDVATIIPSNVLSYFKNVETIEVKGCDSLKKVFDMEEQLDYVDGHTAKCFKNLKSFKVDNCNNLRYIFTASFVSSLVQLEQIEVKSCALVEEIITKIGEKNVVIDKIEIPLLKSINLESLPNLTSFYSGSNILECPPLKTIIIKDCQNIHLKDFSLHLPSLFSENVSLFEFYLQD</sequence>
<gene>
    <name evidence="1" type="ORF">Patl1_07018</name>
</gene>
<name>A0ACC1AI24_9ROSI</name>
<dbReference type="EMBL" id="CM047906">
    <property type="protein sequence ID" value="KAJ0086265.1"/>
    <property type="molecule type" value="Genomic_DNA"/>
</dbReference>